<evidence type="ECO:0000256" key="1">
    <source>
        <dbReference type="ARBA" id="ARBA00004323"/>
    </source>
</evidence>
<organism evidence="12 13">
    <name type="scientific">Drosophila madeirensis</name>
    <name type="common">Fruit fly</name>
    <dbReference type="NCBI Taxonomy" id="30013"/>
    <lineage>
        <taxon>Eukaryota</taxon>
        <taxon>Metazoa</taxon>
        <taxon>Ecdysozoa</taxon>
        <taxon>Arthropoda</taxon>
        <taxon>Hexapoda</taxon>
        <taxon>Insecta</taxon>
        <taxon>Pterygota</taxon>
        <taxon>Neoptera</taxon>
        <taxon>Endopterygota</taxon>
        <taxon>Diptera</taxon>
        <taxon>Brachycera</taxon>
        <taxon>Muscomorpha</taxon>
        <taxon>Ephydroidea</taxon>
        <taxon>Drosophilidae</taxon>
        <taxon>Drosophila</taxon>
        <taxon>Sophophora</taxon>
    </lineage>
</organism>
<dbReference type="GO" id="GO:0006493">
    <property type="term" value="P:protein O-linked glycosylation"/>
    <property type="evidence" value="ECO:0007669"/>
    <property type="project" value="TreeGrafter"/>
</dbReference>
<evidence type="ECO:0000256" key="11">
    <source>
        <dbReference type="RuleBase" id="RU363063"/>
    </source>
</evidence>
<keyword evidence="10" id="KW-0325">Glycoprotein</keyword>
<keyword evidence="6" id="KW-0735">Signal-anchor</keyword>
<sequence>MSVRQTWMHFASRRDVGMAFVLGRAEDWKLNKALNEESYLYGDMIRGHFIDSYFNLTLKTLSLLEWVDAYCPHAKYILKTDDDMFINVPRLLEFIDGHSDKRTIYGRVVEGQQPERNSVPDHQYEGLEFPKYATGGAYLLNRDIVQELYMQSLSSSYFPQEDIFITGIMAERLNISRVHAAKFRNVRIALLPCSVRNAISIHEIKPHEQYELWRLLLTPAIKCKKVWQDADADAENA</sequence>
<keyword evidence="3 11" id="KW-0328">Glycosyltransferase</keyword>
<gene>
    <name evidence="12" type="ORF">DMAD_12190</name>
</gene>
<dbReference type="GO" id="GO:0016758">
    <property type="term" value="F:hexosyltransferase activity"/>
    <property type="evidence" value="ECO:0007669"/>
    <property type="project" value="InterPro"/>
</dbReference>
<dbReference type="InterPro" id="IPR002659">
    <property type="entry name" value="Glyco_trans_31"/>
</dbReference>
<dbReference type="EMBL" id="AP029264">
    <property type="protein sequence ID" value="BFF94597.1"/>
    <property type="molecule type" value="Genomic_DNA"/>
</dbReference>
<evidence type="ECO:0000256" key="4">
    <source>
        <dbReference type="ARBA" id="ARBA00022679"/>
    </source>
</evidence>
<evidence type="ECO:0000256" key="3">
    <source>
        <dbReference type="ARBA" id="ARBA00022676"/>
    </source>
</evidence>
<evidence type="ECO:0000256" key="6">
    <source>
        <dbReference type="ARBA" id="ARBA00022968"/>
    </source>
</evidence>
<dbReference type="PANTHER" id="PTHR11214">
    <property type="entry name" value="BETA-1,3-N-ACETYLGLUCOSAMINYLTRANSFERASE"/>
    <property type="match status" value="1"/>
</dbReference>
<keyword evidence="7" id="KW-1133">Transmembrane helix</keyword>
<keyword evidence="5" id="KW-0812">Transmembrane</keyword>
<evidence type="ECO:0000256" key="10">
    <source>
        <dbReference type="ARBA" id="ARBA00023180"/>
    </source>
</evidence>
<dbReference type="GO" id="GO:0000139">
    <property type="term" value="C:Golgi membrane"/>
    <property type="evidence" value="ECO:0007669"/>
    <property type="project" value="UniProtKB-SubCell"/>
</dbReference>
<evidence type="ECO:0000313" key="12">
    <source>
        <dbReference type="EMBL" id="BFF94597.1"/>
    </source>
</evidence>
<reference evidence="12 13" key="1">
    <citation type="submission" date="2024-02" db="EMBL/GenBank/DDBJ databases">
        <title>A chromosome-level genome assembly of Drosophila madeirensis, a fruit fly species endemic to Madeira island.</title>
        <authorList>
            <person name="Tomihara K."/>
            <person name="Llopart A."/>
            <person name="Yamamoto D."/>
        </authorList>
    </citation>
    <scope>NUCLEOTIDE SEQUENCE [LARGE SCALE GENOMIC DNA]</scope>
    <source>
        <strain evidence="12 13">RF1</strain>
    </source>
</reference>
<keyword evidence="8 11" id="KW-0333">Golgi apparatus</keyword>
<dbReference type="Pfam" id="PF01762">
    <property type="entry name" value="Galactosyl_T"/>
    <property type="match status" value="1"/>
</dbReference>
<evidence type="ECO:0000256" key="7">
    <source>
        <dbReference type="ARBA" id="ARBA00022989"/>
    </source>
</evidence>
<accession>A0AAU9FG10</accession>
<dbReference type="AlphaFoldDB" id="A0AAU9FG10"/>
<dbReference type="PANTHER" id="PTHR11214:SF379">
    <property type="entry name" value="HEXOSYLTRANSFERASE-RELATED"/>
    <property type="match status" value="1"/>
</dbReference>
<proteinExistence type="inferred from homology"/>
<evidence type="ECO:0000256" key="8">
    <source>
        <dbReference type="ARBA" id="ARBA00023034"/>
    </source>
</evidence>
<evidence type="ECO:0000256" key="2">
    <source>
        <dbReference type="ARBA" id="ARBA00008661"/>
    </source>
</evidence>
<comment type="subcellular location">
    <subcellularLocation>
        <location evidence="1 11">Golgi apparatus membrane</location>
        <topology evidence="1 11">Single-pass type II membrane protein</topology>
    </subcellularLocation>
</comment>
<evidence type="ECO:0000313" key="13">
    <source>
        <dbReference type="Proteomes" id="UP001500889"/>
    </source>
</evidence>
<dbReference type="EC" id="2.4.1.-" evidence="11"/>
<evidence type="ECO:0000256" key="9">
    <source>
        <dbReference type="ARBA" id="ARBA00023136"/>
    </source>
</evidence>
<evidence type="ECO:0000256" key="5">
    <source>
        <dbReference type="ARBA" id="ARBA00022692"/>
    </source>
</evidence>
<keyword evidence="9" id="KW-0472">Membrane</keyword>
<keyword evidence="4" id="KW-0808">Transferase</keyword>
<protein>
    <recommendedName>
        <fullName evidence="11">Hexosyltransferase</fullName>
        <ecNumber evidence="11">2.4.1.-</ecNumber>
    </recommendedName>
</protein>
<comment type="similarity">
    <text evidence="2 11">Belongs to the glycosyltransferase 31 family.</text>
</comment>
<keyword evidence="13" id="KW-1185">Reference proteome</keyword>
<name>A0AAU9FG10_DROMD</name>
<dbReference type="Proteomes" id="UP001500889">
    <property type="component" value="Chromosome U"/>
</dbReference>
<dbReference type="FunFam" id="3.90.550.50:FF:000001">
    <property type="entry name" value="Hexosyltransferase"/>
    <property type="match status" value="1"/>
</dbReference>
<dbReference type="Gene3D" id="3.90.550.50">
    <property type="match status" value="1"/>
</dbReference>